<dbReference type="InterPro" id="IPR000073">
    <property type="entry name" value="AB_hydrolase_1"/>
</dbReference>
<dbReference type="RefSeq" id="WP_172357726.1">
    <property type="nucleotide sequence ID" value="NZ_CP053661.1"/>
</dbReference>
<sequence length="238" mass="25829">MSVFVLVHGAGSGAWVWYKVKPLLEQHSHTVIAPDLPGHGKDKTPLADVTLAAYVERVCQILNEQPEPVVLGGHSMGGGIITQAAEYCPDRIRTLVYLAGYLPENGQTMLGISQEDTETLLLANAVFSEDQLAVSFRPEALKQVGYGDCSDEDMALVQALLIPQAAAPMTIPISTTPERFGQVPRVYIECLQDYTIGPSTQKRLYTALPCKKVISMDTSHNPYLSAPQTLAEHLLALA</sequence>
<dbReference type="EMBL" id="CP053661">
    <property type="protein sequence ID" value="QKD83757.1"/>
    <property type="molecule type" value="Genomic_DNA"/>
</dbReference>
<dbReference type="PRINTS" id="PR00111">
    <property type="entry name" value="ABHYDROLASE"/>
</dbReference>
<accession>A0A6M8BFX5</accession>
<name>A0A6M8BFX5_9CYAN</name>
<dbReference type="PANTHER" id="PTHR10992:SF1086">
    <property type="entry name" value="AB HYDROLASE-1 DOMAIN-CONTAINING PROTEIN"/>
    <property type="match status" value="1"/>
</dbReference>
<evidence type="ECO:0000313" key="3">
    <source>
        <dbReference type="Proteomes" id="UP000505210"/>
    </source>
</evidence>
<gene>
    <name evidence="2" type="ORF">HPC62_17555</name>
</gene>
<reference evidence="2 3" key="1">
    <citation type="submission" date="2020-05" db="EMBL/GenBank/DDBJ databases">
        <title>Complete genome sequence of of a novel Thermoleptolyngbya strain isolated from hot springs of Ganzi, Sichuan China.</title>
        <authorList>
            <person name="Tang J."/>
            <person name="Daroch M."/>
            <person name="Li L."/>
            <person name="Waleron K."/>
            <person name="Waleron M."/>
            <person name="Waleron M."/>
        </authorList>
    </citation>
    <scope>NUCLEOTIDE SEQUENCE [LARGE SCALE GENOMIC DNA]</scope>
    <source>
        <strain evidence="2 3">PKUAC-SCTA183</strain>
    </source>
</reference>
<keyword evidence="3" id="KW-1185">Reference proteome</keyword>
<dbReference type="Gene3D" id="3.40.50.1820">
    <property type="entry name" value="alpha/beta hydrolase"/>
    <property type="match status" value="1"/>
</dbReference>
<dbReference type="GO" id="GO:0080030">
    <property type="term" value="F:methyl indole-3-acetate esterase activity"/>
    <property type="evidence" value="ECO:0007669"/>
    <property type="project" value="TreeGrafter"/>
</dbReference>
<protein>
    <submittedName>
        <fullName evidence="2">Alpha/beta fold hydrolase</fullName>
    </submittedName>
</protein>
<dbReference type="InterPro" id="IPR029058">
    <property type="entry name" value="AB_hydrolase_fold"/>
</dbReference>
<dbReference type="Pfam" id="PF12697">
    <property type="entry name" value="Abhydrolase_6"/>
    <property type="match status" value="1"/>
</dbReference>
<organism evidence="2 3">
    <name type="scientific">Thermoleptolyngbya sichuanensis A183</name>
    <dbReference type="NCBI Taxonomy" id="2737172"/>
    <lineage>
        <taxon>Bacteria</taxon>
        <taxon>Bacillati</taxon>
        <taxon>Cyanobacteriota</taxon>
        <taxon>Cyanophyceae</taxon>
        <taxon>Oculatellales</taxon>
        <taxon>Oculatellaceae</taxon>
        <taxon>Thermoleptolyngbya</taxon>
        <taxon>Thermoleptolyngbya sichuanensis</taxon>
    </lineage>
</organism>
<dbReference type="SUPFAM" id="SSF53474">
    <property type="entry name" value="alpha/beta-Hydrolases"/>
    <property type="match status" value="1"/>
</dbReference>
<dbReference type="PANTHER" id="PTHR10992">
    <property type="entry name" value="METHYLESTERASE FAMILY MEMBER"/>
    <property type="match status" value="1"/>
</dbReference>
<dbReference type="PRINTS" id="PR00412">
    <property type="entry name" value="EPOXHYDRLASE"/>
</dbReference>
<proteinExistence type="predicted"/>
<keyword evidence="2" id="KW-0378">Hydrolase</keyword>
<evidence type="ECO:0000259" key="1">
    <source>
        <dbReference type="Pfam" id="PF12697"/>
    </source>
</evidence>
<evidence type="ECO:0000313" key="2">
    <source>
        <dbReference type="EMBL" id="QKD83757.1"/>
    </source>
</evidence>
<dbReference type="InterPro" id="IPR045889">
    <property type="entry name" value="MES/HNL"/>
</dbReference>
<dbReference type="AlphaFoldDB" id="A0A6M8BFX5"/>
<feature type="domain" description="AB hydrolase-1" evidence="1">
    <location>
        <begin position="4"/>
        <end position="232"/>
    </location>
</feature>
<dbReference type="Proteomes" id="UP000505210">
    <property type="component" value="Chromosome"/>
</dbReference>
<dbReference type="GO" id="GO:0080032">
    <property type="term" value="F:methyl jasmonate esterase activity"/>
    <property type="evidence" value="ECO:0007669"/>
    <property type="project" value="TreeGrafter"/>
</dbReference>
<dbReference type="InterPro" id="IPR000639">
    <property type="entry name" value="Epox_hydrolase-like"/>
</dbReference>
<dbReference type="KEGG" id="theu:HPC62_17555"/>